<accession>A0A009ILX4</accession>
<comment type="caution">
    <text evidence="1">The sequence shown here is derived from an EMBL/GenBank/DDBJ whole genome shotgun (WGS) entry which is preliminary data.</text>
</comment>
<dbReference type="RefSeq" id="WP_000053683.1">
    <property type="nucleotide sequence ID" value="NZ_JEWH01000022.1"/>
</dbReference>
<gene>
    <name evidence="1" type="ORF">J512_2031</name>
</gene>
<organism evidence="1 2">
    <name type="scientific">Acinetobacter baumannii (strain 1295743)</name>
    <dbReference type="NCBI Taxonomy" id="1310613"/>
    <lineage>
        <taxon>Bacteria</taxon>
        <taxon>Pseudomonadati</taxon>
        <taxon>Pseudomonadota</taxon>
        <taxon>Gammaproteobacteria</taxon>
        <taxon>Moraxellales</taxon>
        <taxon>Moraxellaceae</taxon>
        <taxon>Acinetobacter</taxon>
        <taxon>Acinetobacter calcoaceticus/baumannii complex</taxon>
    </lineage>
</organism>
<sequence>MSLKIVVRSAYSLHTSGTKYYSMFLLSVQDGAKRNTQLFKIYGSAVNQTAQVKHHQEGNGATLDTEFNKTLKVKGKAGEYSDLRESEILHEFDNFHDFITYLTLDSQINAIRAPFASAITEKGFEKYLETLSQTFGIPVDDMYKFTFNYESEEERQRKQEEEERKAAQLMAQRQEFYGEVLGSW</sequence>
<name>A0A009ILX4_ACIB9</name>
<dbReference type="AlphaFoldDB" id="A0A009ILX4"/>
<proteinExistence type="predicted"/>
<reference evidence="1 2" key="1">
    <citation type="submission" date="2014-02" db="EMBL/GenBank/DDBJ databases">
        <title>Comparative genomics and transcriptomics to identify genetic mechanisms underlying the emergence of carbapenem resistant Acinetobacter baumannii (CRAb).</title>
        <authorList>
            <person name="Harris A.D."/>
            <person name="Johnson K.J."/>
            <person name="George J."/>
            <person name="Shefchek K."/>
            <person name="Daugherty S.C."/>
            <person name="Parankush S."/>
            <person name="Sadzewicz L."/>
            <person name="Tallon L."/>
            <person name="Sengamalay N."/>
            <person name="Hazen T.H."/>
            <person name="Rasko D.A."/>
        </authorList>
    </citation>
    <scope>NUCLEOTIDE SEQUENCE [LARGE SCALE GENOMIC DNA]</scope>
    <source>
        <strain evidence="1 2">1295743</strain>
    </source>
</reference>
<evidence type="ECO:0000313" key="1">
    <source>
        <dbReference type="EMBL" id="EXB05709.1"/>
    </source>
</evidence>
<dbReference type="PATRIC" id="fig|1310613.3.peg.1949"/>
<evidence type="ECO:0000313" key="2">
    <source>
        <dbReference type="Proteomes" id="UP000020595"/>
    </source>
</evidence>
<dbReference type="Proteomes" id="UP000020595">
    <property type="component" value="Unassembled WGS sequence"/>
</dbReference>
<protein>
    <submittedName>
        <fullName evidence="1">Uncharacterized protein</fullName>
    </submittedName>
</protein>
<dbReference type="EMBL" id="JEWH01000022">
    <property type="protein sequence ID" value="EXB05709.1"/>
    <property type="molecule type" value="Genomic_DNA"/>
</dbReference>